<keyword evidence="6 12" id="KW-0812">Transmembrane</keyword>
<accession>A0A9D2L7R9</accession>
<keyword evidence="4" id="KW-0597">Phosphoprotein</keyword>
<dbReference type="PANTHER" id="PTHR45436:SF5">
    <property type="entry name" value="SENSOR HISTIDINE KINASE TRCS"/>
    <property type="match status" value="1"/>
</dbReference>
<evidence type="ECO:0000256" key="12">
    <source>
        <dbReference type="SAM" id="Phobius"/>
    </source>
</evidence>
<feature type="transmembrane region" description="Helical" evidence="12">
    <location>
        <begin position="9"/>
        <end position="31"/>
    </location>
</feature>
<dbReference type="Gene3D" id="3.30.565.10">
    <property type="entry name" value="Histidine kinase-like ATPase, C-terminal domain"/>
    <property type="match status" value="1"/>
</dbReference>
<dbReference type="AlphaFoldDB" id="A0A9D2L7R9"/>
<evidence type="ECO:0000256" key="3">
    <source>
        <dbReference type="ARBA" id="ARBA00012438"/>
    </source>
</evidence>
<organism evidence="14 15">
    <name type="scientific">Candidatus Enterocloster faecavium</name>
    <dbReference type="NCBI Taxonomy" id="2838560"/>
    <lineage>
        <taxon>Bacteria</taxon>
        <taxon>Bacillati</taxon>
        <taxon>Bacillota</taxon>
        <taxon>Clostridia</taxon>
        <taxon>Lachnospirales</taxon>
        <taxon>Lachnospiraceae</taxon>
        <taxon>Enterocloster</taxon>
    </lineage>
</organism>
<evidence type="ECO:0000256" key="7">
    <source>
        <dbReference type="ARBA" id="ARBA00022777"/>
    </source>
</evidence>
<reference evidence="14" key="1">
    <citation type="journal article" date="2021" name="PeerJ">
        <title>Extensive microbial diversity within the chicken gut microbiome revealed by metagenomics and culture.</title>
        <authorList>
            <person name="Gilroy R."/>
            <person name="Ravi A."/>
            <person name="Getino M."/>
            <person name="Pursley I."/>
            <person name="Horton D.L."/>
            <person name="Alikhan N.F."/>
            <person name="Baker D."/>
            <person name="Gharbi K."/>
            <person name="Hall N."/>
            <person name="Watson M."/>
            <person name="Adriaenssens E.M."/>
            <person name="Foster-Nyarko E."/>
            <person name="Jarju S."/>
            <person name="Secka A."/>
            <person name="Antonio M."/>
            <person name="Oren A."/>
            <person name="Chaudhuri R.R."/>
            <person name="La Ragione R."/>
            <person name="Hildebrand F."/>
            <person name="Pallen M.J."/>
        </authorList>
    </citation>
    <scope>NUCLEOTIDE SEQUENCE</scope>
    <source>
        <strain evidence="14">CHK188-4685</strain>
    </source>
</reference>
<proteinExistence type="predicted"/>
<dbReference type="GO" id="GO:0000155">
    <property type="term" value="F:phosphorelay sensor kinase activity"/>
    <property type="evidence" value="ECO:0007669"/>
    <property type="project" value="InterPro"/>
</dbReference>
<dbReference type="SUPFAM" id="SSF47384">
    <property type="entry name" value="Homodimeric domain of signal transducing histidine kinase"/>
    <property type="match status" value="1"/>
</dbReference>
<evidence type="ECO:0000256" key="5">
    <source>
        <dbReference type="ARBA" id="ARBA00022679"/>
    </source>
</evidence>
<keyword evidence="9" id="KW-0902">Two-component regulatory system</keyword>
<dbReference type="SMART" id="SM00387">
    <property type="entry name" value="HATPase_c"/>
    <property type="match status" value="1"/>
</dbReference>
<feature type="transmembrane region" description="Helical" evidence="12">
    <location>
        <begin position="175"/>
        <end position="193"/>
    </location>
</feature>
<comment type="caution">
    <text evidence="14">The sequence shown here is derived from an EMBL/GenBank/DDBJ whole genome shotgun (WGS) entry which is preliminary data.</text>
</comment>
<feature type="region of interest" description="Disordered" evidence="11">
    <location>
        <begin position="54"/>
        <end position="94"/>
    </location>
</feature>
<dbReference type="InterPro" id="IPR005467">
    <property type="entry name" value="His_kinase_dom"/>
</dbReference>
<dbReference type="CDD" id="cd00075">
    <property type="entry name" value="HATPase"/>
    <property type="match status" value="1"/>
</dbReference>
<dbReference type="InterPro" id="IPR050428">
    <property type="entry name" value="TCS_sensor_his_kinase"/>
</dbReference>
<keyword evidence="7 14" id="KW-0418">Kinase</keyword>
<dbReference type="Pfam" id="PF02518">
    <property type="entry name" value="HATPase_c"/>
    <property type="match status" value="1"/>
</dbReference>
<name>A0A9D2L7R9_9FIRM</name>
<dbReference type="PRINTS" id="PR00344">
    <property type="entry name" value="BCTRLSENSOR"/>
</dbReference>
<dbReference type="Pfam" id="PF00512">
    <property type="entry name" value="HisKA"/>
    <property type="match status" value="1"/>
</dbReference>
<evidence type="ECO:0000259" key="13">
    <source>
        <dbReference type="PROSITE" id="PS50109"/>
    </source>
</evidence>
<dbReference type="EMBL" id="DWYS01000084">
    <property type="protein sequence ID" value="HJB07577.1"/>
    <property type="molecule type" value="Genomic_DNA"/>
</dbReference>
<protein>
    <recommendedName>
        <fullName evidence="3">histidine kinase</fullName>
        <ecNumber evidence="3">2.7.13.3</ecNumber>
    </recommendedName>
</protein>
<reference evidence="14" key="2">
    <citation type="submission" date="2021-04" db="EMBL/GenBank/DDBJ databases">
        <authorList>
            <person name="Gilroy R."/>
        </authorList>
    </citation>
    <scope>NUCLEOTIDE SEQUENCE</scope>
    <source>
        <strain evidence="14">CHK188-4685</strain>
    </source>
</reference>
<dbReference type="PANTHER" id="PTHR45436">
    <property type="entry name" value="SENSOR HISTIDINE KINASE YKOH"/>
    <property type="match status" value="1"/>
</dbReference>
<sequence length="427" mass="47894">MFKKSRRKIVASILAVLVLLLFGTICVIYFASYMQMSEENRQLLRQYSAEYRLLDEPSPPQNDAHPDDRSASDSSQDSPPANNRQRKPPGRPPRLELSTFYSVAISKDGQVLKVDTADVSTLDEETLTELAFRLEEGSRQEGVEQDLIYKITDKGDYILAAFLDNTLMMDNARALITYTLIFGGAALILLFFLSRYLAKRIVAPLEESYKRQKQFVSDAGHELKTPVAVVNANLELLSRQIGENQWLSNIQYENERMSALITQLLELAKTENTVPVMENVDLSRLVYGEVLPFETVAYDQGLTLNSQLEEAVFVNGNSLQLKQLVSILIDNALRHNQGGSEITVGLKKERGHGILSVINSGEPIPEEQKSQLFERFYRADSARTAEDGHYGLGLAIAKNIASSHRGSIQVRCYEGKVEFSVKIPLKK</sequence>
<dbReference type="InterPro" id="IPR036890">
    <property type="entry name" value="HATPase_C_sf"/>
</dbReference>
<evidence type="ECO:0000256" key="10">
    <source>
        <dbReference type="ARBA" id="ARBA00023136"/>
    </source>
</evidence>
<evidence type="ECO:0000313" key="15">
    <source>
        <dbReference type="Proteomes" id="UP000886804"/>
    </source>
</evidence>
<dbReference type="Gene3D" id="1.10.287.130">
    <property type="match status" value="1"/>
</dbReference>
<evidence type="ECO:0000256" key="11">
    <source>
        <dbReference type="SAM" id="MobiDB-lite"/>
    </source>
</evidence>
<dbReference type="GO" id="GO:0005886">
    <property type="term" value="C:plasma membrane"/>
    <property type="evidence" value="ECO:0007669"/>
    <property type="project" value="TreeGrafter"/>
</dbReference>
<keyword evidence="10 12" id="KW-0472">Membrane</keyword>
<dbReference type="PROSITE" id="PS50109">
    <property type="entry name" value="HIS_KIN"/>
    <property type="match status" value="1"/>
</dbReference>
<dbReference type="EC" id="2.7.13.3" evidence="3"/>
<gene>
    <name evidence="14" type="ORF">H9716_06875</name>
</gene>
<dbReference type="InterPro" id="IPR003661">
    <property type="entry name" value="HisK_dim/P_dom"/>
</dbReference>
<evidence type="ECO:0000256" key="9">
    <source>
        <dbReference type="ARBA" id="ARBA00023012"/>
    </source>
</evidence>
<evidence type="ECO:0000256" key="2">
    <source>
        <dbReference type="ARBA" id="ARBA00004370"/>
    </source>
</evidence>
<dbReference type="Proteomes" id="UP000886804">
    <property type="component" value="Unassembled WGS sequence"/>
</dbReference>
<comment type="catalytic activity">
    <reaction evidence="1">
        <text>ATP + protein L-histidine = ADP + protein N-phospho-L-histidine.</text>
        <dbReference type="EC" id="2.7.13.3"/>
    </reaction>
</comment>
<dbReference type="CDD" id="cd00082">
    <property type="entry name" value="HisKA"/>
    <property type="match status" value="1"/>
</dbReference>
<keyword evidence="5" id="KW-0808">Transferase</keyword>
<dbReference type="InterPro" id="IPR004358">
    <property type="entry name" value="Sig_transdc_His_kin-like_C"/>
</dbReference>
<evidence type="ECO:0000256" key="8">
    <source>
        <dbReference type="ARBA" id="ARBA00022989"/>
    </source>
</evidence>
<dbReference type="InterPro" id="IPR003594">
    <property type="entry name" value="HATPase_dom"/>
</dbReference>
<evidence type="ECO:0000313" key="14">
    <source>
        <dbReference type="EMBL" id="HJB07577.1"/>
    </source>
</evidence>
<keyword evidence="8 12" id="KW-1133">Transmembrane helix</keyword>
<evidence type="ECO:0000256" key="4">
    <source>
        <dbReference type="ARBA" id="ARBA00022553"/>
    </source>
</evidence>
<comment type="subcellular location">
    <subcellularLocation>
        <location evidence="2">Membrane</location>
    </subcellularLocation>
</comment>
<feature type="domain" description="Histidine kinase" evidence="13">
    <location>
        <begin position="218"/>
        <end position="427"/>
    </location>
</feature>
<evidence type="ECO:0000256" key="1">
    <source>
        <dbReference type="ARBA" id="ARBA00000085"/>
    </source>
</evidence>
<dbReference type="SUPFAM" id="SSF55874">
    <property type="entry name" value="ATPase domain of HSP90 chaperone/DNA topoisomerase II/histidine kinase"/>
    <property type="match status" value="1"/>
</dbReference>
<dbReference type="SMART" id="SM00388">
    <property type="entry name" value="HisKA"/>
    <property type="match status" value="1"/>
</dbReference>
<dbReference type="InterPro" id="IPR036097">
    <property type="entry name" value="HisK_dim/P_sf"/>
</dbReference>
<evidence type="ECO:0000256" key="6">
    <source>
        <dbReference type="ARBA" id="ARBA00022692"/>
    </source>
</evidence>